<reference evidence="3" key="1">
    <citation type="journal article" date="2022" name="Int. J. Mol. Sci.">
        <title>Draft Genome of Tanacetum Coccineum: Genomic Comparison of Closely Related Tanacetum-Family Plants.</title>
        <authorList>
            <person name="Yamashiro T."/>
            <person name="Shiraishi A."/>
            <person name="Nakayama K."/>
            <person name="Satake H."/>
        </authorList>
    </citation>
    <scope>NUCLEOTIDE SEQUENCE</scope>
</reference>
<protein>
    <submittedName>
        <fullName evidence="3">Acidic leucine-rich nuclear phosphoprotein 32 family member A</fullName>
    </submittedName>
</protein>
<feature type="region of interest" description="Disordered" evidence="2">
    <location>
        <begin position="1"/>
        <end position="26"/>
    </location>
</feature>
<gene>
    <name evidence="3" type="ORF">Tco_0838978</name>
</gene>
<keyword evidence="1" id="KW-0175">Coiled coil</keyword>
<dbReference type="Pfam" id="PF03004">
    <property type="entry name" value="Transposase_24"/>
    <property type="match status" value="1"/>
</dbReference>
<feature type="region of interest" description="Disordered" evidence="2">
    <location>
        <begin position="161"/>
        <end position="183"/>
    </location>
</feature>
<feature type="compositionally biased region" description="Basic and acidic residues" evidence="2">
    <location>
        <begin position="161"/>
        <end position="173"/>
    </location>
</feature>
<feature type="compositionally biased region" description="Acidic residues" evidence="2">
    <location>
        <begin position="529"/>
        <end position="552"/>
    </location>
</feature>
<dbReference type="Proteomes" id="UP001151760">
    <property type="component" value="Unassembled WGS sequence"/>
</dbReference>
<name>A0ABQ5AT93_9ASTR</name>
<keyword evidence="4" id="KW-1185">Reference proteome</keyword>
<feature type="coiled-coil region" evidence="1">
    <location>
        <begin position="332"/>
        <end position="382"/>
    </location>
</feature>
<evidence type="ECO:0000256" key="2">
    <source>
        <dbReference type="SAM" id="MobiDB-lite"/>
    </source>
</evidence>
<evidence type="ECO:0000256" key="1">
    <source>
        <dbReference type="SAM" id="Coils"/>
    </source>
</evidence>
<evidence type="ECO:0000313" key="3">
    <source>
        <dbReference type="EMBL" id="GJT04516.1"/>
    </source>
</evidence>
<feature type="region of interest" description="Disordered" evidence="2">
    <location>
        <begin position="503"/>
        <end position="552"/>
    </location>
</feature>
<dbReference type="EMBL" id="BQNB010012514">
    <property type="protein sequence ID" value="GJT04516.1"/>
    <property type="molecule type" value="Genomic_DNA"/>
</dbReference>
<evidence type="ECO:0000313" key="4">
    <source>
        <dbReference type="Proteomes" id="UP001151760"/>
    </source>
</evidence>
<proteinExistence type="predicted"/>
<feature type="region of interest" description="Disordered" evidence="2">
    <location>
        <begin position="299"/>
        <end position="321"/>
    </location>
</feature>
<dbReference type="InterPro" id="IPR004252">
    <property type="entry name" value="Probable_transposase_24"/>
</dbReference>
<reference evidence="3" key="2">
    <citation type="submission" date="2022-01" db="EMBL/GenBank/DDBJ databases">
        <authorList>
            <person name="Yamashiro T."/>
            <person name="Shiraishi A."/>
            <person name="Satake H."/>
            <person name="Nakayama K."/>
        </authorList>
    </citation>
    <scope>NUCLEOTIDE SEQUENCE</scope>
</reference>
<accession>A0ABQ5AT93</accession>
<comment type="caution">
    <text evidence="3">The sequence shown here is derived from an EMBL/GenBank/DDBJ whole genome shotgun (WGS) entry which is preliminary data.</text>
</comment>
<sequence length="552" mass="62591">MACVAPRSHGGDAGGSPPRRPNRPVPAQCQSSMLRLETGNQSLRKAFRENNEQPLQLGFDYDDLGTFHPIGNFASMLNSLMGETVRPLPLACEWEEIPEAFKAHIYPTLESYFNLAEWYNNQDKVVVDSNVYTVGERVRLGLDLKLRLLWRKNKNRIKADHYAKHDSPEEAKNHPPPPRVWGDRTQDNWNELVDWWSHPDRVSRSLQNAANRAKNTIITHQGKKSFAQGRNEYKVEKGHYEDLIETWRKGHSSKKTGEFKTEKNKQRYLDMKAMQDKIKAGLIPFKTDQEILDEIVPSDNRQNMSGMGRKLPGGGSTSRRRANRAFGDVMTRDQITQMFRQQEQEKELLRKQAEEAQARAYLAALKADAAAQRANVAQQNSEANNAALGQFFMHYNSPNSARPFIPPTFSLVPPPPPGPMPQITPNWAHLLQPPFPFTQPLQPPYTGPLQPPYTGPLQPPYTGPFPPIPVTNNNFNNCYRPVLNSIASGSNSQAERPHYILQTNPHMNDSRSCEQLAQDLARENNNESSGEEEEDEQRTGGDDDYSDDDDDE</sequence>
<organism evidence="3 4">
    <name type="scientific">Tanacetum coccineum</name>
    <dbReference type="NCBI Taxonomy" id="301880"/>
    <lineage>
        <taxon>Eukaryota</taxon>
        <taxon>Viridiplantae</taxon>
        <taxon>Streptophyta</taxon>
        <taxon>Embryophyta</taxon>
        <taxon>Tracheophyta</taxon>
        <taxon>Spermatophyta</taxon>
        <taxon>Magnoliopsida</taxon>
        <taxon>eudicotyledons</taxon>
        <taxon>Gunneridae</taxon>
        <taxon>Pentapetalae</taxon>
        <taxon>asterids</taxon>
        <taxon>campanulids</taxon>
        <taxon>Asterales</taxon>
        <taxon>Asteraceae</taxon>
        <taxon>Asteroideae</taxon>
        <taxon>Anthemideae</taxon>
        <taxon>Anthemidinae</taxon>
        <taxon>Tanacetum</taxon>
    </lineage>
</organism>